<dbReference type="SUPFAM" id="SSF52266">
    <property type="entry name" value="SGNH hydrolase"/>
    <property type="match status" value="1"/>
</dbReference>
<dbReference type="Pfam" id="PF13472">
    <property type="entry name" value="Lipase_GDSL_2"/>
    <property type="match status" value="1"/>
</dbReference>
<name>A0A538SGB4_UNCEI</name>
<evidence type="ECO:0000259" key="2">
    <source>
        <dbReference type="Pfam" id="PF13472"/>
    </source>
</evidence>
<evidence type="ECO:0000313" key="4">
    <source>
        <dbReference type="Proteomes" id="UP000316292"/>
    </source>
</evidence>
<dbReference type="PANTHER" id="PTHR30383">
    <property type="entry name" value="THIOESTERASE 1/PROTEASE 1/LYSOPHOSPHOLIPASE L1"/>
    <property type="match status" value="1"/>
</dbReference>
<dbReference type="InterPro" id="IPR013830">
    <property type="entry name" value="SGNH_hydro"/>
</dbReference>
<evidence type="ECO:0000313" key="3">
    <source>
        <dbReference type="EMBL" id="TMQ50413.1"/>
    </source>
</evidence>
<dbReference type="EMBL" id="VBOR01000035">
    <property type="protein sequence ID" value="TMQ50413.1"/>
    <property type="molecule type" value="Genomic_DNA"/>
</dbReference>
<dbReference type="AlphaFoldDB" id="A0A538SGB4"/>
<keyword evidence="1" id="KW-0472">Membrane</keyword>
<dbReference type="InterPro" id="IPR051532">
    <property type="entry name" value="Ester_Hydrolysis_Enzymes"/>
</dbReference>
<feature type="transmembrane region" description="Helical" evidence="1">
    <location>
        <begin position="12"/>
        <end position="32"/>
    </location>
</feature>
<sequence length="372" mass="41522">MKPDSKTPHANGALAARLILLAVSILVALLAIEGAVRVRQYMKYGTTAVVLNAYVYDPKSDLWVPGPQMNRKQIQLDSGGFRNPELENPKPENRIRLAFLGASTTFCAEVSSNETTWPHLVARELSKRYRGVTFDYVNAGVPGYVVERSLRNLRLRVAPLQPDFILYYEAANDFAKDSRELAARAGYYNEKWDQPPGGLARVSNAYYLIAKNFKIRERARRQKEAGTLRYNPDSLSAGYEARLVRFLRAAHEIAPVVAVATFAHKVRHDQTPEEKLRGSEASLFFTPFFSPEEILDGWDAYNRRVRGAAKESGAILIEGEDSIPGDDAHFFDSIHFLDPGARLQADRVVKALVASPEFNRLVTSHGGQLASD</sequence>
<dbReference type="PANTHER" id="PTHR30383:SF5">
    <property type="entry name" value="SGNH HYDROLASE-TYPE ESTERASE DOMAIN-CONTAINING PROTEIN"/>
    <property type="match status" value="1"/>
</dbReference>
<dbReference type="InterPro" id="IPR036514">
    <property type="entry name" value="SGNH_hydro_sf"/>
</dbReference>
<keyword evidence="1" id="KW-0812">Transmembrane</keyword>
<dbReference type="GO" id="GO:0004622">
    <property type="term" value="F:phosphatidylcholine lysophospholipase activity"/>
    <property type="evidence" value="ECO:0007669"/>
    <property type="project" value="TreeGrafter"/>
</dbReference>
<organism evidence="3 4">
    <name type="scientific">Eiseniibacteriota bacterium</name>
    <dbReference type="NCBI Taxonomy" id="2212470"/>
    <lineage>
        <taxon>Bacteria</taxon>
        <taxon>Candidatus Eiseniibacteriota</taxon>
    </lineage>
</organism>
<proteinExistence type="predicted"/>
<keyword evidence="1" id="KW-1133">Transmembrane helix</keyword>
<keyword evidence="3" id="KW-0378">Hydrolase</keyword>
<protein>
    <submittedName>
        <fullName evidence="3">SGNH/GDSL hydrolase family protein</fullName>
    </submittedName>
</protein>
<dbReference type="Proteomes" id="UP000316292">
    <property type="component" value="Unassembled WGS sequence"/>
</dbReference>
<dbReference type="Gene3D" id="3.40.50.1110">
    <property type="entry name" value="SGNH hydrolase"/>
    <property type="match status" value="1"/>
</dbReference>
<gene>
    <name evidence="3" type="ORF">E6K71_02720</name>
</gene>
<comment type="caution">
    <text evidence="3">The sequence shown here is derived from an EMBL/GenBank/DDBJ whole genome shotgun (WGS) entry which is preliminary data.</text>
</comment>
<accession>A0A538SGB4</accession>
<reference evidence="3 4" key="1">
    <citation type="journal article" date="2019" name="Nat. Microbiol.">
        <title>Mediterranean grassland soil C-N compound turnover is dependent on rainfall and depth, and is mediated by genomically divergent microorganisms.</title>
        <authorList>
            <person name="Diamond S."/>
            <person name="Andeer P.F."/>
            <person name="Li Z."/>
            <person name="Crits-Christoph A."/>
            <person name="Burstein D."/>
            <person name="Anantharaman K."/>
            <person name="Lane K.R."/>
            <person name="Thomas B.C."/>
            <person name="Pan C."/>
            <person name="Northen T.R."/>
            <person name="Banfield J.F."/>
        </authorList>
    </citation>
    <scope>NUCLEOTIDE SEQUENCE [LARGE SCALE GENOMIC DNA]</scope>
    <source>
        <strain evidence="3">WS_1</strain>
    </source>
</reference>
<feature type="domain" description="SGNH hydrolase-type esterase" evidence="2">
    <location>
        <begin position="99"/>
        <end position="342"/>
    </location>
</feature>
<evidence type="ECO:0000256" key="1">
    <source>
        <dbReference type="SAM" id="Phobius"/>
    </source>
</evidence>